<dbReference type="AlphaFoldDB" id="A0AAE3QRE2"/>
<dbReference type="EMBL" id="JASJOS010000013">
    <property type="protein sequence ID" value="MDJ1484087.1"/>
    <property type="molecule type" value="Genomic_DNA"/>
</dbReference>
<dbReference type="InterPro" id="IPR047715">
    <property type="entry name" value="EboA_dom"/>
</dbReference>
<dbReference type="EMBL" id="JASJOT010000019">
    <property type="protein sequence ID" value="MDJ1496038.1"/>
    <property type="molecule type" value="Genomic_DNA"/>
</dbReference>
<protein>
    <submittedName>
        <fullName evidence="1">EboA domain-containing protein</fullName>
    </submittedName>
</protein>
<keyword evidence="3" id="KW-1185">Reference proteome</keyword>
<reference evidence="1 3" key="1">
    <citation type="submission" date="2023-05" db="EMBL/GenBank/DDBJ databases">
        <authorList>
            <person name="Zhang X."/>
        </authorList>
    </citation>
    <scope>NUCLEOTIDE SEQUENCE</scope>
    <source>
        <strain evidence="2 3">DM2B3-1</strain>
        <strain evidence="1">YF14B1</strain>
    </source>
</reference>
<name>A0AAE3QRE2_9BACT</name>
<proteinExistence type="predicted"/>
<dbReference type="RefSeq" id="WP_313984897.1">
    <property type="nucleotide sequence ID" value="NZ_JASJOR010000018.1"/>
</dbReference>
<evidence type="ECO:0000313" key="3">
    <source>
        <dbReference type="Proteomes" id="UP001228581"/>
    </source>
</evidence>
<accession>A0AAE3QRE2</accession>
<organism evidence="1 4">
    <name type="scientific">Xanthocytophaga flava</name>
    <dbReference type="NCBI Taxonomy" id="3048013"/>
    <lineage>
        <taxon>Bacteria</taxon>
        <taxon>Pseudomonadati</taxon>
        <taxon>Bacteroidota</taxon>
        <taxon>Cytophagia</taxon>
        <taxon>Cytophagales</taxon>
        <taxon>Rhodocytophagaceae</taxon>
        <taxon>Xanthocytophaga</taxon>
    </lineage>
</organism>
<evidence type="ECO:0000313" key="2">
    <source>
        <dbReference type="EMBL" id="MDJ1496038.1"/>
    </source>
</evidence>
<sequence>MSTYQADIIQVHDLLKKWLHGSTDAKGNEWLKQKIVTLSEPVTLKDFYLAFGLAPRMVGKLPLQLSPEDLSIAQQLRKGLTPTQWTTEQATRILILLMLPHDNKEEYIKALDQLFTTAEVGELTALYLALPLLPHPEALRFRASEGVRTNMSVVFNALALDNPYPMEYMDEAAWNQMILKSVFIGSPLHRIQGLDQRANATLARILRDFVHERWAAGRPVTHEVWRIIAPFVDDAVLIDVEHLFEKGTETEQQAAVLLCMQGNHISAKSLALSKRPDLVEKIKNQELTWSTLQ</sequence>
<dbReference type="Proteomes" id="UP001228581">
    <property type="component" value="Unassembled WGS sequence"/>
</dbReference>
<evidence type="ECO:0000313" key="1">
    <source>
        <dbReference type="EMBL" id="MDJ1484087.1"/>
    </source>
</evidence>
<evidence type="ECO:0000313" key="4">
    <source>
        <dbReference type="Proteomes" id="UP001241110"/>
    </source>
</evidence>
<gene>
    <name evidence="1" type="ORF">QNI16_26555</name>
    <name evidence="2" type="ORF">QNI19_24090</name>
</gene>
<dbReference type="Proteomes" id="UP001241110">
    <property type="component" value="Unassembled WGS sequence"/>
</dbReference>
<dbReference type="NCBIfam" id="NF035938">
    <property type="entry name" value="EboA_domain"/>
    <property type="match status" value="1"/>
</dbReference>
<comment type="caution">
    <text evidence="1">The sequence shown here is derived from an EMBL/GenBank/DDBJ whole genome shotgun (WGS) entry which is preliminary data.</text>
</comment>